<dbReference type="InterPro" id="IPR002885">
    <property type="entry name" value="PPR_rpt"/>
</dbReference>
<dbReference type="AlphaFoldDB" id="A0A5P1EI65"/>
<comment type="similarity">
    <text evidence="1">Belongs to the PPR family. PCMP-H subfamily.</text>
</comment>
<dbReference type="Pfam" id="PF13041">
    <property type="entry name" value="PPR_2"/>
    <property type="match status" value="3"/>
</dbReference>
<evidence type="ECO:0000256" key="1">
    <source>
        <dbReference type="ARBA" id="ARBA00006643"/>
    </source>
</evidence>
<feature type="repeat" description="PPR" evidence="3">
    <location>
        <begin position="274"/>
        <end position="308"/>
    </location>
</feature>
<accession>A0A5P1EI65</accession>
<dbReference type="Gramene" id="ONK63760">
    <property type="protein sequence ID" value="ONK63760"/>
    <property type="gene ID" value="A4U43_C07F18650"/>
</dbReference>
<dbReference type="PANTHER" id="PTHR47926:SF376">
    <property type="entry name" value="TETRATRICOPEPTIDE-LIKE HELICAL DOMAIN SUPERFAMILY"/>
    <property type="match status" value="1"/>
</dbReference>
<feature type="repeat" description="PPR" evidence="3">
    <location>
        <begin position="212"/>
        <end position="246"/>
    </location>
</feature>
<name>A0A5P1EI65_ASPOF</name>
<dbReference type="GO" id="GO:0003723">
    <property type="term" value="F:RNA binding"/>
    <property type="evidence" value="ECO:0007669"/>
    <property type="project" value="InterPro"/>
</dbReference>
<dbReference type="Proteomes" id="UP000243459">
    <property type="component" value="Chromosome 7"/>
</dbReference>
<dbReference type="FunFam" id="1.25.40.10:FF:000333">
    <property type="entry name" value="Pentatricopeptide repeat-containing protein"/>
    <property type="match status" value="1"/>
</dbReference>
<evidence type="ECO:0000256" key="3">
    <source>
        <dbReference type="PROSITE-ProRule" id="PRU00708"/>
    </source>
</evidence>
<keyword evidence="5" id="KW-1185">Reference proteome</keyword>
<feature type="repeat" description="PPR" evidence="3">
    <location>
        <begin position="375"/>
        <end position="410"/>
    </location>
</feature>
<dbReference type="Pfam" id="PF20431">
    <property type="entry name" value="E_motif"/>
    <property type="match status" value="1"/>
</dbReference>
<dbReference type="InterPro" id="IPR046848">
    <property type="entry name" value="E_motif"/>
</dbReference>
<dbReference type="OrthoDB" id="185373at2759"/>
<dbReference type="InterPro" id="IPR046960">
    <property type="entry name" value="PPR_At4g14850-like_plant"/>
</dbReference>
<dbReference type="EMBL" id="CM007387">
    <property type="protein sequence ID" value="ONK63760.1"/>
    <property type="molecule type" value="Genomic_DNA"/>
</dbReference>
<evidence type="ECO:0008006" key="6">
    <source>
        <dbReference type="Google" id="ProtNLM"/>
    </source>
</evidence>
<gene>
    <name evidence="4" type="ORF">A4U43_C07F18650</name>
</gene>
<evidence type="ECO:0000313" key="4">
    <source>
        <dbReference type="EMBL" id="ONK63760.1"/>
    </source>
</evidence>
<dbReference type="PROSITE" id="PS51375">
    <property type="entry name" value="PPR"/>
    <property type="match status" value="3"/>
</dbReference>
<evidence type="ECO:0000256" key="2">
    <source>
        <dbReference type="ARBA" id="ARBA00022737"/>
    </source>
</evidence>
<sequence>MPFKKLTNSVGILPAKSSTRRPLTIVKPCSLQPPLIPIPASNYSSYPAINTRQLQRCYTLKDLKATHATMIKDNTHQDSFSMNQFLTACARLRHMDFAVAAFTRMLHPNIFVYNAILGGLVQSNEPVNALHLFVEMPKSARLRPTRYTFSFLIKACQQALDVGFGEAVHGQVLKMGFGSEIIIQTGLIDFYSSSGRGEETKRVFDDMGESRDVFSWNSMVVALSRLGHLDEARSTFDEMPEKNIVSWNTMIMAYAKCGDVESARCLFSRMPAKNLFSWTSMISCFSHNKCFKEAVETFEWMKAAGIAPDQVTMATVIAACAHLGALEVGKKMHHYAMLSGFELDVYIGSALVDMYAKCGSLEQSLVLFFKLEEKNLFCWNSVIDGLAIHGHGREALDMFRRMKQEAGIEPNWVSFVSVLSACAHSGLVEEGHRMFSSMVRDHSISPKMEHYCCMVDVLGRAGLLDEALDVIGSMKMEPNAVVWGALLGGCKIHGSLEIGKIAIENLLALDPERSSNYMMLVNMYAEVNKWPEVATVRSAMKDNRVLKRSPGLSWMEINGRVHEFAAASDACHSSCEEIGFLLTELDGQLKLVGNVSDWSSLHLCI</sequence>
<dbReference type="GO" id="GO:0009451">
    <property type="term" value="P:RNA modification"/>
    <property type="evidence" value="ECO:0007669"/>
    <property type="project" value="InterPro"/>
</dbReference>
<dbReference type="PANTHER" id="PTHR47926">
    <property type="entry name" value="PENTATRICOPEPTIDE REPEAT-CONTAINING PROTEIN"/>
    <property type="match status" value="1"/>
</dbReference>
<dbReference type="SUPFAM" id="SSF48452">
    <property type="entry name" value="TPR-like"/>
    <property type="match status" value="1"/>
</dbReference>
<reference evidence="5" key="1">
    <citation type="journal article" date="2017" name="Nat. Commun.">
        <title>The asparagus genome sheds light on the origin and evolution of a young Y chromosome.</title>
        <authorList>
            <person name="Harkess A."/>
            <person name="Zhou J."/>
            <person name="Xu C."/>
            <person name="Bowers J.E."/>
            <person name="Van der Hulst R."/>
            <person name="Ayyampalayam S."/>
            <person name="Mercati F."/>
            <person name="Riccardi P."/>
            <person name="McKain M.R."/>
            <person name="Kakrana A."/>
            <person name="Tang H."/>
            <person name="Ray J."/>
            <person name="Groenendijk J."/>
            <person name="Arikit S."/>
            <person name="Mathioni S.M."/>
            <person name="Nakano M."/>
            <person name="Shan H."/>
            <person name="Telgmann-Rauber A."/>
            <person name="Kanno A."/>
            <person name="Yue Z."/>
            <person name="Chen H."/>
            <person name="Li W."/>
            <person name="Chen Y."/>
            <person name="Xu X."/>
            <person name="Zhang Y."/>
            <person name="Luo S."/>
            <person name="Chen H."/>
            <person name="Gao J."/>
            <person name="Mao Z."/>
            <person name="Pires J.C."/>
            <person name="Luo M."/>
            <person name="Kudrna D."/>
            <person name="Wing R.A."/>
            <person name="Meyers B.C."/>
            <person name="Yi K."/>
            <person name="Kong H."/>
            <person name="Lavrijsen P."/>
            <person name="Sunseri F."/>
            <person name="Falavigna A."/>
            <person name="Ye Y."/>
            <person name="Leebens-Mack J.H."/>
            <person name="Chen G."/>
        </authorList>
    </citation>
    <scope>NUCLEOTIDE SEQUENCE [LARGE SCALE GENOMIC DNA]</scope>
    <source>
        <strain evidence="5">cv. DH0086</strain>
    </source>
</reference>
<organism evidence="4 5">
    <name type="scientific">Asparagus officinalis</name>
    <name type="common">Garden asparagus</name>
    <dbReference type="NCBI Taxonomy" id="4686"/>
    <lineage>
        <taxon>Eukaryota</taxon>
        <taxon>Viridiplantae</taxon>
        <taxon>Streptophyta</taxon>
        <taxon>Embryophyta</taxon>
        <taxon>Tracheophyta</taxon>
        <taxon>Spermatophyta</taxon>
        <taxon>Magnoliopsida</taxon>
        <taxon>Liliopsida</taxon>
        <taxon>Asparagales</taxon>
        <taxon>Asparagaceae</taxon>
        <taxon>Asparagoideae</taxon>
        <taxon>Asparagus</taxon>
    </lineage>
</organism>
<dbReference type="FunFam" id="1.25.40.10:FF:000184">
    <property type="entry name" value="Pentatricopeptide repeat-containing protein, chloroplastic"/>
    <property type="match status" value="1"/>
</dbReference>
<protein>
    <recommendedName>
        <fullName evidence="6">Pentacotripeptide-repeat region of PRORP domain-containing protein</fullName>
    </recommendedName>
</protein>
<proteinExistence type="inferred from homology"/>
<keyword evidence="2" id="KW-0677">Repeat</keyword>
<dbReference type="OMA" id="AVHGHIW"/>
<dbReference type="Pfam" id="PF01535">
    <property type="entry name" value="PPR"/>
    <property type="match status" value="3"/>
</dbReference>
<dbReference type="InterPro" id="IPR011990">
    <property type="entry name" value="TPR-like_helical_dom_sf"/>
</dbReference>
<dbReference type="Gene3D" id="1.25.40.10">
    <property type="entry name" value="Tetratricopeptide repeat domain"/>
    <property type="match status" value="4"/>
</dbReference>
<evidence type="ECO:0000313" key="5">
    <source>
        <dbReference type="Proteomes" id="UP000243459"/>
    </source>
</evidence>
<dbReference type="NCBIfam" id="TIGR00756">
    <property type="entry name" value="PPR"/>
    <property type="match status" value="6"/>
</dbReference>